<feature type="non-terminal residue" evidence="1">
    <location>
        <position position="198"/>
    </location>
</feature>
<accession>A0ACA9NQM2</accession>
<protein>
    <submittedName>
        <fullName evidence="1">4380_t:CDS:1</fullName>
    </submittedName>
</protein>
<name>A0ACA9NQM2_9GLOM</name>
<evidence type="ECO:0000313" key="2">
    <source>
        <dbReference type="Proteomes" id="UP000789702"/>
    </source>
</evidence>
<feature type="non-terminal residue" evidence="1">
    <location>
        <position position="1"/>
    </location>
</feature>
<proteinExistence type="predicted"/>
<gene>
    <name evidence="1" type="ORF">DHETER_LOCUS10129</name>
</gene>
<comment type="caution">
    <text evidence="1">The sequence shown here is derived from an EMBL/GenBank/DDBJ whole genome shotgun (WGS) entry which is preliminary data.</text>
</comment>
<dbReference type="EMBL" id="CAJVPU010019097">
    <property type="protein sequence ID" value="CAG8669740.1"/>
    <property type="molecule type" value="Genomic_DNA"/>
</dbReference>
<organism evidence="1 2">
    <name type="scientific">Dentiscutata heterogama</name>
    <dbReference type="NCBI Taxonomy" id="1316150"/>
    <lineage>
        <taxon>Eukaryota</taxon>
        <taxon>Fungi</taxon>
        <taxon>Fungi incertae sedis</taxon>
        <taxon>Mucoromycota</taxon>
        <taxon>Glomeromycotina</taxon>
        <taxon>Glomeromycetes</taxon>
        <taxon>Diversisporales</taxon>
        <taxon>Gigasporaceae</taxon>
        <taxon>Dentiscutata</taxon>
    </lineage>
</organism>
<dbReference type="Proteomes" id="UP000789702">
    <property type="component" value="Unassembled WGS sequence"/>
</dbReference>
<sequence length="198" mass="24279">FCDWSYPSILNGKEHFNQHLYRDHKEIFADLLKKHFLFDYNQIYSNWISEEYDYGMATFYFLKYRHLFIQYNILFFDLDHIDSSCSFQRFIIAMQSLLRVKIVPPISRGKDQDVNTFIYVITSTYQFLMDRDLIYDYFEHKEAFEELSLKYFLRDYTYLQYNWITRKCDYIDSSWSIQCLVIAAHLLHVKLYLPPLML</sequence>
<keyword evidence="2" id="KW-1185">Reference proteome</keyword>
<evidence type="ECO:0000313" key="1">
    <source>
        <dbReference type="EMBL" id="CAG8669740.1"/>
    </source>
</evidence>
<reference evidence="1" key="1">
    <citation type="submission" date="2021-06" db="EMBL/GenBank/DDBJ databases">
        <authorList>
            <person name="Kallberg Y."/>
            <person name="Tangrot J."/>
            <person name="Rosling A."/>
        </authorList>
    </citation>
    <scope>NUCLEOTIDE SEQUENCE</scope>
    <source>
        <strain evidence="1">IL203A</strain>
    </source>
</reference>